<gene>
    <name evidence="1" type="ordered locus">Echvi_2054</name>
</gene>
<reference evidence="2" key="1">
    <citation type="submission" date="2012-02" db="EMBL/GenBank/DDBJ databases">
        <title>The complete genome of Echinicola vietnamensis DSM 17526.</title>
        <authorList>
            <person name="Lucas S."/>
            <person name="Copeland A."/>
            <person name="Lapidus A."/>
            <person name="Glavina del Rio T."/>
            <person name="Dalin E."/>
            <person name="Tice H."/>
            <person name="Bruce D."/>
            <person name="Goodwin L."/>
            <person name="Pitluck S."/>
            <person name="Peters L."/>
            <person name="Ovchinnikova G."/>
            <person name="Teshima H."/>
            <person name="Kyrpides N."/>
            <person name="Mavromatis K."/>
            <person name="Ivanova N."/>
            <person name="Brettin T."/>
            <person name="Detter J.C."/>
            <person name="Han C."/>
            <person name="Larimer F."/>
            <person name="Land M."/>
            <person name="Hauser L."/>
            <person name="Markowitz V."/>
            <person name="Cheng J.-F."/>
            <person name="Hugenholtz P."/>
            <person name="Woyke T."/>
            <person name="Wu D."/>
            <person name="Brambilla E."/>
            <person name="Klenk H.-P."/>
            <person name="Eisen J.A."/>
        </authorList>
    </citation>
    <scope>NUCLEOTIDE SEQUENCE [LARGE SCALE GENOMIC DNA]</scope>
    <source>
        <strain evidence="2">DSM 17526 / LMG 23754 / KMM 6221</strain>
    </source>
</reference>
<dbReference type="Proteomes" id="UP000010796">
    <property type="component" value="Chromosome"/>
</dbReference>
<keyword evidence="2" id="KW-1185">Reference proteome</keyword>
<dbReference type="AlphaFoldDB" id="L0FZW9"/>
<dbReference type="KEGG" id="evi:Echvi_2054"/>
<evidence type="ECO:0000313" key="1">
    <source>
        <dbReference type="EMBL" id="AGA78306.1"/>
    </source>
</evidence>
<sequence length="43" mass="5027">MTLTILNMLLCVFSGVFSLIFSNCLTKVKPYFETYNILFLFLK</sequence>
<dbReference type="EMBL" id="CP003346">
    <property type="protein sequence ID" value="AGA78306.1"/>
    <property type="molecule type" value="Genomic_DNA"/>
</dbReference>
<protein>
    <submittedName>
        <fullName evidence="1">Uncharacterized protein</fullName>
    </submittedName>
</protein>
<organism evidence="1 2">
    <name type="scientific">Echinicola vietnamensis (strain DSM 17526 / LMG 23754 / KMM 6221)</name>
    <dbReference type="NCBI Taxonomy" id="926556"/>
    <lineage>
        <taxon>Bacteria</taxon>
        <taxon>Pseudomonadati</taxon>
        <taxon>Bacteroidota</taxon>
        <taxon>Cytophagia</taxon>
        <taxon>Cytophagales</taxon>
        <taxon>Cyclobacteriaceae</taxon>
        <taxon>Echinicola</taxon>
    </lineage>
</organism>
<proteinExistence type="predicted"/>
<name>L0FZW9_ECHVK</name>
<accession>L0FZW9</accession>
<dbReference type="HOGENOM" id="CLU_3232803_0_0_10"/>
<evidence type="ECO:0000313" key="2">
    <source>
        <dbReference type="Proteomes" id="UP000010796"/>
    </source>
</evidence>